<evidence type="ECO:0000259" key="3">
    <source>
        <dbReference type="Pfam" id="PF10079"/>
    </source>
</evidence>
<evidence type="ECO:0000313" key="5">
    <source>
        <dbReference type="EMBL" id="MDP9728381.1"/>
    </source>
</evidence>
<dbReference type="InterPro" id="IPR055399">
    <property type="entry name" value="CC_BshC"/>
</dbReference>
<comment type="function">
    <text evidence="2">Involved in bacillithiol (BSH) biosynthesis. May catalyze the last step of the pathway, the addition of cysteine to glucosamine malate (GlcN-Mal) to generate BSH.</text>
</comment>
<sequence>MSWFILVSLDVWSGVRVKFCLRVVRVVYEKERFVLECQLHRSATGNRLTDTFLQSFHEVADLYDGQNPRDLQTYQQRSKQLTEQFSAAHRQELASALVEHLRQLGAPEASVDNARRLADVRTVAVVTGQQAGLFTGPIYALAKALTAIGVAEQLSQDLQQPVVPVFWVASEDHDWDEVNHAYILTEEGRTKRVSLAMRPDLHSMVYHTPLEVSAVESALDSLQQLLPKAEYKWRMIEEIRSFWHPGDSLSHWFARIMAHLLGERGLVLLDPCLPRLRALVANAFSKALEASEEIRHELNRCYDEIRSRGFTPEVMEDKSNSNVFWVEDGKRYVLERVDRDLFRSRGLNREFSLDDLRVLVTHNPNAFSSNVLLRPLIQDELLPTLVYLGGPSEIAYYPLARGVFHAFGKKLPPLLLRQRMQMVPQSVASLLEAWGITWQERNEIDQLERNYLLSNGLLLAREQIAKMQAEWSQQLLRLEEQLPLLGPQLPTLLQRSAVRQEAELHRLELKISRLIELQGEIEIRHRRLARNWLYPDGQLQERRLSLMNLWSMYGKELLKQLPAWGQYEDESPLYHIEI</sequence>
<evidence type="ECO:0000256" key="2">
    <source>
        <dbReference type="HAMAP-Rule" id="MF_01867"/>
    </source>
</evidence>
<evidence type="ECO:0000256" key="1">
    <source>
        <dbReference type="ARBA" id="ARBA00022598"/>
    </source>
</evidence>
<evidence type="ECO:0000259" key="4">
    <source>
        <dbReference type="Pfam" id="PF24850"/>
    </source>
</evidence>
<feature type="domain" description="Bacillithiol biosynthesis BshC C-terminal coiled-coil" evidence="4">
    <location>
        <begin position="421"/>
        <end position="561"/>
    </location>
</feature>
<dbReference type="InterPro" id="IPR055398">
    <property type="entry name" value="Rossmann-like_BshC"/>
</dbReference>
<dbReference type="EC" id="6.-.-.-" evidence="2"/>
<dbReference type="PIRSF" id="PIRSF012535">
    <property type="entry name" value="UCP012535"/>
    <property type="match status" value="1"/>
</dbReference>
<keyword evidence="6" id="KW-1185">Reference proteome</keyword>
<dbReference type="NCBIfam" id="TIGR03998">
    <property type="entry name" value="thiol_BshC"/>
    <property type="match status" value="1"/>
</dbReference>
<dbReference type="InterPro" id="IPR011199">
    <property type="entry name" value="Bacillithiol_biosynth_BshC"/>
</dbReference>
<comment type="caution">
    <text evidence="5">The sequence shown here is derived from an EMBL/GenBank/DDBJ whole genome shotgun (WGS) entry which is preliminary data.</text>
</comment>
<dbReference type="Proteomes" id="UP001229209">
    <property type="component" value="Unassembled WGS sequence"/>
</dbReference>
<evidence type="ECO:0000313" key="6">
    <source>
        <dbReference type="Proteomes" id="UP001229209"/>
    </source>
</evidence>
<dbReference type="EMBL" id="JAURUO010000006">
    <property type="protein sequence ID" value="MDP9728381.1"/>
    <property type="molecule type" value="Genomic_DNA"/>
</dbReference>
<dbReference type="HAMAP" id="MF_01867">
    <property type="entry name" value="BshC"/>
    <property type="match status" value="1"/>
</dbReference>
<feature type="domain" description="Bacillithiol biosynthesis BshC N-terminal Rossmann-like" evidence="3">
    <location>
        <begin position="43"/>
        <end position="417"/>
    </location>
</feature>
<accession>A0ABT9LVT3</accession>
<keyword evidence="1 2" id="KW-0436">Ligase</keyword>
<proteinExistence type="inferred from homology"/>
<protein>
    <recommendedName>
        <fullName evidence="2">Putative cysteine ligase BshC</fullName>
        <ecNumber evidence="2">6.-.-.-</ecNumber>
    </recommendedName>
</protein>
<dbReference type="RefSeq" id="WP_306953992.1">
    <property type="nucleotide sequence ID" value="NZ_JAURUO010000006.1"/>
</dbReference>
<organism evidence="5 6">
    <name type="scientific">Alicyclobacillus tolerans</name>
    <dbReference type="NCBI Taxonomy" id="90970"/>
    <lineage>
        <taxon>Bacteria</taxon>
        <taxon>Bacillati</taxon>
        <taxon>Bacillota</taxon>
        <taxon>Bacilli</taxon>
        <taxon>Bacillales</taxon>
        <taxon>Alicyclobacillaceae</taxon>
        <taxon>Alicyclobacillus</taxon>
    </lineage>
</organism>
<comment type="similarity">
    <text evidence="2">Belongs to the BshC family.</text>
</comment>
<name>A0ABT9LVT3_9BACL</name>
<gene>
    <name evidence="2" type="primary">bshC</name>
    <name evidence="5" type="ORF">J2S04_001318</name>
</gene>
<reference evidence="5 6" key="1">
    <citation type="submission" date="2023-07" db="EMBL/GenBank/DDBJ databases">
        <title>Genomic Encyclopedia of Type Strains, Phase IV (KMG-IV): sequencing the most valuable type-strain genomes for metagenomic binning, comparative biology and taxonomic classification.</title>
        <authorList>
            <person name="Goeker M."/>
        </authorList>
    </citation>
    <scope>NUCLEOTIDE SEQUENCE [LARGE SCALE GENOMIC DNA]</scope>
    <source>
        <strain evidence="5 6">DSM 25924</strain>
    </source>
</reference>
<dbReference type="Pfam" id="PF24850">
    <property type="entry name" value="CC_BshC"/>
    <property type="match status" value="1"/>
</dbReference>
<dbReference type="Pfam" id="PF10079">
    <property type="entry name" value="Rossmann-like_BshC"/>
    <property type="match status" value="1"/>
</dbReference>